<dbReference type="PROSITE" id="PS50043">
    <property type="entry name" value="HTH_LUXR_2"/>
    <property type="match status" value="1"/>
</dbReference>
<proteinExistence type="predicted"/>
<keyword evidence="2" id="KW-0238">DNA-binding</keyword>
<dbReference type="PRINTS" id="PR00038">
    <property type="entry name" value="HTHLUXR"/>
</dbReference>
<dbReference type="PANTHER" id="PTHR45566">
    <property type="entry name" value="HTH-TYPE TRANSCRIPTIONAL REGULATOR YHJB-RELATED"/>
    <property type="match status" value="1"/>
</dbReference>
<protein>
    <submittedName>
        <fullName evidence="6">Two component transcriptional regulator, LuxR family</fullName>
    </submittedName>
</protein>
<dbReference type="GO" id="GO:0000160">
    <property type="term" value="P:phosphorelay signal transduction system"/>
    <property type="evidence" value="ECO:0007669"/>
    <property type="project" value="InterPro"/>
</dbReference>
<keyword evidence="1 3" id="KW-0597">Phosphoprotein</keyword>
<feature type="domain" description="HTH luxR-type" evidence="4">
    <location>
        <begin position="167"/>
        <end position="232"/>
    </location>
</feature>
<dbReference type="Gene3D" id="3.40.50.2300">
    <property type="match status" value="1"/>
</dbReference>
<sequence>MAHPESVSLPAGGGTGGATALPAILIADDHPLFREALHQVVTEAFADFAVRLAKDFEQAMAAVCEDDGLELVLLDLNMPGMNGFNGLIALRNQVPMVPIVVVSASETAETAGQVLTFGASGFLPKSLSKGEMAAALRRVLDGDVYLPPELEAELETGGGLSAADRALVEQLGALTHQQRKVLEMLVAGKSNKVIAYELDIAESTVKAHVSAILRKLGVTSRTQAVITAGRIIGRLPS</sequence>
<evidence type="ECO:0000313" key="6">
    <source>
        <dbReference type="EMBL" id="SOD93681.1"/>
    </source>
</evidence>
<dbReference type="PROSITE" id="PS50110">
    <property type="entry name" value="RESPONSE_REGULATORY"/>
    <property type="match status" value="1"/>
</dbReference>
<dbReference type="InterPro" id="IPR051015">
    <property type="entry name" value="EvgA-like"/>
</dbReference>
<evidence type="ECO:0000313" key="7">
    <source>
        <dbReference type="Proteomes" id="UP000219621"/>
    </source>
</evidence>
<dbReference type="InterPro" id="IPR058245">
    <property type="entry name" value="NreC/VraR/RcsB-like_REC"/>
</dbReference>
<dbReference type="PANTHER" id="PTHR45566:SF1">
    <property type="entry name" value="HTH-TYPE TRANSCRIPTIONAL REGULATOR YHJB-RELATED"/>
    <property type="match status" value="1"/>
</dbReference>
<dbReference type="SUPFAM" id="SSF52172">
    <property type="entry name" value="CheY-like"/>
    <property type="match status" value="1"/>
</dbReference>
<dbReference type="InterPro" id="IPR001789">
    <property type="entry name" value="Sig_transdc_resp-reg_receiver"/>
</dbReference>
<evidence type="ECO:0000259" key="5">
    <source>
        <dbReference type="PROSITE" id="PS50110"/>
    </source>
</evidence>
<feature type="modified residue" description="4-aspartylphosphate" evidence="3">
    <location>
        <position position="75"/>
    </location>
</feature>
<dbReference type="GO" id="GO:0003677">
    <property type="term" value="F:DNA binding"/>
    <property type="evidence" value="ECO:0007669"/>
    <property type="project" value="UniProtKB-KW"/>
</dbReference>
<dbReference type="SUPFAM" id="SSF46894">
    <property type="entry name" value="C-terminal effector domain of the bipartite response regulators"/>
    <property type="match status" value="1"/>
</dbReference>
<dbReference type="GO" id="GO:0006355">
    <property type="term" value="P:regulation of DNA-templated transcription"/>
    <property type="evidence" value="ECO:0007669"/>
    <property type="project" value="InterPro"/>
</dbReference>
<evidence type="ECO:0000256" key="2">
    <source>
        <dbReference type="ARBA" id="ARBA00023125"/>
    </source>
</evidence>
<dbReference type="CDD" id="cd06170">
    <property type="entry name" value="LuxR_C_like"/>
    <property type="match status" value="1"/>
</dbReference>
<dbReference type="InterPro" id="IPR000792">
    <property type="entry name" value="Tscrpt_reg_LuxR_C"/>
</dbReference>
<reference evidence="7" key="1">
    <citation type="submission" date="2017-09" db="EMBL/GenBank/DDBJ databases">
        <authorList>
            <person name="Varghese N."/>
            <person name="Submissions S."/>
        </authorList>
    </citation>
    <scope>NUCLEOTIDE SEQUENCE [LARGE SCALE GENOMIC DNA]</scope>
    <source>
        <strain evidence="7">USBA 140</strain>
    </source>
</reference>
<evidence type="ECO:0000259" key="4">
    <source>
        <dbReference type="PROSITE" id="PS50043"/>
    </source>
</evidence>
<evidence type="ECO:0000256" key="1">
    <source>
        <dbReference type="ARBA" id="ARBA00022553"/>
    </source>
</evidence>
<dbReference type="Pfam" id="PF00196">
    <property type="entry name" value="GerE"/>
    <property type="match status" value="1"/>
</dbReference>
<accession>A0A286GDU4</accession>
<dbReference type="InterPro" id="IPR011006">
    <property type="entry name" value="CheY-like_superfamily"/>
</dbReference>
<dbReference type="AlphaFoldDB" id="A0A286GDU4"/>
<dbReference type="CDD" id="cd17535">
    <property type="entry name" value="REC_NarL-like"/>
    <property type="match status" value="1"/>
</dbReference>
<dbReference type="Proteomes" id="UP000219621">
    <property type="component" value="Unassembled WGS sequence"/>
</dbReference>
<dbReference type="Pfam" id="PF00072">
    <property type="entry name" value="Response_reg"/>
    <property type="match status" value="1"/>
</dbReference>
<dbReference type="SMART" id="SM00448">
    <property type="entry name" value="REC"/>
    <property type="match status" value="1"/>
</dbReference>
<organism evidence="6 7">
    <name type="scientific">Caenispirillum bisanense</name>
    <dbReference type="NCBI Taxonomy" id="414052"/>
    <lineage>
        <taxon>Bacteria</taxon>
        <taxon>Pseudomonadati</taxon>
        <taxon>Pseudomonadota</taxon>
        <taxon>Alphaproteobacteria</taxon>
        <taxon>Rhodospirillales</taxon>
        <taxon>Novispirillaceae</taxon>
        <taxon>Caenispirillum</taxon>
    </lineage>
</organism>
<dbReference type="PROSITE" id="PS00622">
    <property type="entry name" value="HTH_LUXR_1"/>
    <property type="match status" value="1"/>
</dbReference>
<feature type="domain" description="Response regulatory" evidence="5">
    <location>
        <begin position="23"/>
        <end position="140"/>
    </location>
</feature>
<evidence type="ECO:0000256" key="3">
    <source>
        <dbReference type="PROSITE-ProRule" id="PRU00169"/>
    </source>
</evidence>
<gene>
    <name evidence="6" type="ORF">SAMN05421508_103151</name>
</gene>
<dbReference type="SMART" id="SM00421">
    <property type="entry name" value="HTH_LUXR"/>
    <property type="match status" value="1"/>
</dbReference>
<keyword evidence="7" id="KW-1185">Reference proteome</keyword>
<dbReference type="EMBL" id="OCNJ01000003">
    <property type="protein sequence ID" value="SOD93681.1"/>
    <property type="molecule type" value="Genomic_DNA"/>
</dbReference>
<name>A0A286GDU4_9PROT</name>
<dbReference type="InterPro" id="IPR016032">
    <property type="entry name" value="Sig_transdc_resp-reg_C-effctor"/>
</dbReference>